<dbReference type="FunFam" id="1.20.58.1040:FF:000001">
    <property type="entry name" value="Glucan endo-1,3-beta-glucosidase 4"/>
    <property type="match status" value="1"/>
</dbReference>
<evidence type="ECO:0000256" key="4">
    <source>
        <dbReference type="ARBA" id="ARBA00022729"/>
    </source>
</evidence>
<sequence>MAVVVLAVVLLAMAGHSSGTWCVCKEGLNEAMLQKTLDYACGAGADCGPIHQSGPCFNPNTVKSHCSYAVNSFFQRKGQSLGTCDFAGTAIVSASDPSYTTCPFPASASGTTTPVTTTPSTRVPTTTNTRPYLVTPSTGGGLGIPSGTGGGGIEPDYTDPSFGFRLQNPRASILSGFLVFFTLLLPLYLLS</sequence>
<evidence type="ECO:0000256" key="9">
    <source>
        <dbReference type="SAM" id="MobiDB-lite"/>
    </source>
</evidence>
<dbReference type="SMART" id="SM00768">
    <property type="entry name" value="X8"/>
    <property type="match status" value="1"/>
</dbReference>
<comment type="subcellular location">
    <subcellularLocation>
        <location evidence="1">Cell membrane</location>
        <topology evidence="1">Lipid-anchor</topology>
        <topology evidence="1">GPI-anchor</topology>
    </subcellularLocation>
</comment>
<evidence type="ECO:0000256" key="11">
    <source>
        <dbReference type="SAM" id="SignalP"/>
    </source>
</evidence>
<evidence type="ECO:0000256" key="2">
    <source>
        <dbReference type="ARBA" id="ARBA00022475"/>
    </source>
</evidence>
<feature type="compositionally biased region" description="Low complexity" evidence="9">
    <location>
        <begin position="111"/>
        <end position="131"/>
    </location>
</feature>
<evidence type="ECO:0000313" key="14">
    <source>
        <dbReference type="Proteomes" id="UP000029120"/>
    </source>
</evidence>
<dbReference type="OrthoDB" id="1930814at2759"/>
<keyword evidence="4 11" id="KW-0732">Signal</keyword>
<keyword evidence="7" id="KW-0325">Glycoprotein</keyword>
<evidence type="ECO:0000256" key="5">
    <source>
        <dbReference type="ARBA" id="ARBA00023136"/>
    </source>
</evidence>
<keyword evidence="8" id="KW-0449">Lipoprotein</keyword>
<evidence type="ECO:0000256" key="8">
    <source>
        <dbReference type="ARBA" id="ARBA00023288"/>
    </source>
</evidence>
<dbReference type="InterPro" id="IPR044788">
    <property type="entry name" value="X8_dom_prot"/>
</dbReference>
<protein>
    <recommendedName>
        <fullName evidence="12">X8 domain-containing protein</fullName>
    </recommendedName>
</protein>
<dbReference type="OMA" id="NGCQYPA"/>
<evidence type="ECO:0000256" key="6">
    <source>
        <dbReference type="ARBA" id="ARBA00023157"/>
    </source>
</evidence>
<dbReference type="Gramene" id="KFK44016">
    <property type="protein sequence ID" value="KFK44016"/>
    <property type="gene ID" value="AALP_AA1G204200"/>
</dbReference>
<dbReference type="PANTHER" id="PTHR31044">
    <property type="entry name" value="BETA-1,3 GLUCANASE"/>
    <property type="match status" value="1"/>
</dbReference>
<dbReference type="PANTHER" id="PTHR31044:SF25">
    <property type="entry name" value="PLASMODESMATA CALLOSE-BINDING PROTEIN 3"/>
    <property type="match status" value="1"/>
</dbReference>
<feature type="transmembrane region" description="Helical" evidence="10">
    <location>
        <begin position="171"/>
        <end position="190"/>
    </location>
</feature>
<feature type="signal peptide" evidence="11">
    <location>
        <begin position="1"/>
        <end position="19"/>
    </location>
</feature>
<dbReference type="GO" id="GO:0009506">
    <property type="term" value="C:plasmodesma"/>
    <property type="evidence" value="ECO:0007669"/>
    <property type="project" value="EnsemblPlants"/>
</dbReference>
<accession>A0A087HPG4</accession>
<dbReference type="GO" id="GO:0005886">
    <property type="term" value="C:plasma membrane"/>
    <property type="evidence" value="ECO:0007669"/>
    <property type="project" value="UniProtKB-SubCell"/>
</dbReference>
<keyword evidence="10" id="KW-1133">Transmembrane helix</keyword>
<keyword evidence="5 10" id="KW-0472">Membrane</keyword>
<dbReference type="eggNOG" id="ENOG502RYRZ">
    <property type="taxonomic scope" value="Eukaryota"/>
</dbReference>
<dbReference type="GO" id="GO:0098552">
    <property type="term" value="C:side of membrane"/>
    <property type="evidence" value="ECO:0007669"/>
    <property type="project" value="UniProtKB-KW"/>
</dbReference>
<keyword evidence="10" id="KW-0812">Transmembrane</keyword>
<gene>
    <name evidence="13" type="ordered locus">AALP_Aa1g204200</name>
</gene>
<dbReference type="Pfam" id="PF07983">
    <property type="entry name" value="X8"/>
    <property type="match status" value="1"/>
</dbReference>
<keyword evidence="6" id="KW-1015">Disulfide bond</keyword>
<feature type="domain" description="X8" evidence="12">
    <location>
        <begin position="20"/>
        <end position="104"/>
    </location>
</feature>
<dbReference type="Gene3D" id="1.20.58.1040">
    <property type="match status" value="1"/>
</dbReference>
<evidence type="ECO:0000259" key="12">
    <source>
        <dbReference type="SMART" id="SM00768"/>
    </source>
</evidence>
<feature type="region of interest" description="Disordered" evidence="9">
    <location>
        <begin position="110"/>
        <end position="141"/>
    </location>
</feature>
<dbReference type="AlphaFoldDB" id="A0A087HPG4"/>
<evidence type="ECO:0000256" key="10">
    <source>
        <dbReference type="SAM" id="Phobius"/>
    </source>
</evidence>
<keyword evidence="2" id="KW-1003">Cell membrane</keyword>
<dbReference type="InterPro" id="IPR012946">
    <property type="entry name" value="X8"/>
</dbReference>
<name>A0A087HPG4_ARAAL</name>
<keyword evidence="14" id="KW-1185">Reference proteome</keyword>
<organism evidence="13 14">
    <name type="scientific">Arabis alpina</name>
    <name type="common">Alpine rock-cress</name>
    <dbReference type="NCBI Taxonomy" id="50452"/>
    <lineage>
        <taxon>Eukaryota</taxon>
        <taxon>Viridiplantae</taxon>
        <taxon>Streptophyta</taxon>
        <taxon>Embryophyta</taxon>
        <taxon>Tracheophyta</taxon>
        <taxon>Spermatophyta</taxon>
        <taxon>Magnoliopsida</taxon>
        <taxon>eudicotyledons</taxon>
        <taxon>Gunneridae</taxon>
        <taxon>Pentapetalae</taxon>
        <taxon>rosids</taxon>
        <taxon>malvids</taxon>
        <taxon>Brassicales</taxon>
        <taxon>Brassicaceae</taxon>
        <taxon>Arabideae</taxon>
        <taxon>Arabis</taxon>
    </lineage>
</organism>
<evidence type="ECO:0000256" key="7">
    <source>
        <dbReference type="ARBA" id="ARBA00023180"/>
    </source>
</evidence>
<evidence type="ECO:0000313" key="13">
    <source>
        <dbReference type="EMBL" id="KFK44016.1"/>
    </source>
</evidence>
<evidence type="ECO:0000256" key="3">
    <source>
        <dbReference type="ARBA" id="ARBA00022622"/>
    </source>
</evidence>
<reference evidence="14" key="1">
    <citation type="journal article" date="2015" name="Nat. Plants">
        <title>Genome expansion of Arabis alpina linked with retrotransposition and reduced symmetric DNA methylation.</title>
        <authorList>
            <person name="Willing E.M."/>
            <person name="Rawat V."/>
            <person name="Mandakova T."/>
            <person name="Maumus F."/>
            <person name="James G.V."/>
            <person name="Nordstroem K.J."/>
            <person name="Becker C."/>
            <person name="Warthmann N."/>
            <person name="Chica C."/>
            <person name="Szarzynska B."/>
            <person name="Zytnicki M."/>
            <person name="Albani M.C."/>
            <person name="Kiefer C."/>
            <person name="Bergonzi S."/>
            <person name="Castaings L."/>
            <person name="Mateos J.L."/>
            <person name="Berns M.C."/>
            <person name="Bujdoso N."/>
            <person name="Piofczyk T."/>
            <person name="de Lorenzo L."/>
            <person name="Barrero-Sicilia C."/>
            <person name="Mateos I."/>
            <person name="Piednoel M."/>
            <person name="Hagmann J."/>
            <person name="Chen-Min-Tao R."/>
            <person name="Iglesias-Fernandez R."/>
            <person name="Schuster S.C."/>
            <person name="Alonso-Blanco C."/>
            <person name="Roudier F."/>
            <person name="Carbonero P."/>
            <person name="Paz-Ares J."/>
            <person name="Davis S.J."/>
            <person name="Pecinka A."/>
            <person name="Quesneville H."/>
            <person name="Colot V."/>
            <person name="Lysak M.A."/>
            <person name="Weigel D."/>
            <person name="Coupland G."/>
            <person name="Schneeberger K."/>
        </authorList>
    </citation>
    <scope>NUCLEOTIDE SEQUENCE [LARGE SCALE GENOMIC DNA]</scope>
    <source>
        <strain evidence="14">cv. Pajares</strain>
    </source>
</reference>
<dbReference type="EMBL" id="CM002869">
    <property type="protein sequence ID" value="KFK44016.1"/>
    <property type="molecule type" value="Genomic_DNA"/>
</dbReference>
<feature type="chain" id="PRO_5001823474" description="X8 domain-containing protein" evidence="11">
    <location>
        <begin position="20"/>
        <end position="191"/>
    </location>
</feature>
<keyword evidence="3" id="KW-0336">GPI-anchor</keyword>
<evidence type="ECO:0000256" key="1">
    <source>
        <dbReference type="ARBA" id="ARBA00004609"/>
    </source>
</evidence>
<proteinExistence type="predicted"/>
<dbReference type="Proteomes" id="UP000029120">
    <property type="component" value="Chromosome 1"/>
</dbReference>